<feature type="domain" description="Phosphoribosylformylglycinamidine synthase linker" evidence="14">
    <location>
        <begin position="163"/>
        <end position="212"/>
    </location>
</feature>
<reference evidence="17 18" key="1">
    <citation type="journal article" date="2014" name="Int. J. Syst. Evol. Microbiol.">
        <title>Solimonas terrae sp. nov., isolated from soil.</title>
        <authorList>
            <person name="Kim S.J."/>
            <person name="Moon J.Y."/>
            <person name="Weon H.Y."/>
            <person name="Ahn J.H."/>
            <person name="Chen W.M."/>
            <person name="Kwon S.W."/>
        </authorList>
    </citation>
    <scope>NUCLEOTIDE SEQUENCE [LARGE SCALE GENOMIC DNA]</scope>
    <source>
        <strain evidence="17 18">KIS83-12</strain>
    </source>
</reference>
<dbReference type="SUPFAM" id="SSF52317">
    <property type="entry name" value="Class I glutamine amidotransferase-like"/>
    <property type="match status" value="1"/>
</dbReference>
<dbReference type="Gene3D" id="1.10.8.750">
    <property type="entry name" value="Phosphoribosylformylglycinamidine synthase, linker domain"/>
    <property type="match status" value="1"/>
</dbReference>
<feature type="active site" description="Nucleophile" evidence="12">
    <location>
        <position position="1120"/>
    </location>
</feature>
<comment type="similarity">
    <text evidence="2 12">In the N-terminal section; belongs to the FGAMS family.</text>
</comment>
<dbReference type="PANTHER" id="PTHR10099:SF1">
    <property type="entry name" value="PHOSPHORIBOSYLFORMYLGLYCINAMIDINE SYNTHASE"/>
    <property type="match status" value="1"/>
</dbReference>
<evidence type="ECO:0000256" key="10">
    <source>
        <dbReference type="ARBA" id="ARBA00022962"/>
    </source>
</evidence>
<comment type="function">
    <text evidence="12">Phosphoribosylformylglycinamidine synthase involved in the purines biosynthetic pathway. Catalyzes the ATP-dependent conversion of formylglycinamide ribonucleotide (FGAR) and glutamine to yield formylglycinamidine ribonucleotide (FGAM) and glutamate.</text>
</comment>
<dbReference type="GO" id="GO:0046872">
    <property type="term" value="F:metal ion binding"/>
    <property type="evidence" value="ECO:0007669"/>
    <property type="project" value="UniProtKB-KW"/>
</dbReference>
<keyword evidence="7 12" id="KW-0658">Purine biosynthesis</keyword>
<comment type="caution">
    <text evidence="17">The sequence shown here is derived from an EMBL/GenBank/DDBJ whole genome shotgun (WGS) entry which is preliminary data.</text>
</comment>
<dbReference type="InterPro" id="IPR036604">
    <property type="entry name" value="PurS-like_sf"/>
</dbReference>
<dbReference type="GO" id="GO:0006189">
    <property type="term" value="P:'de novo' IMP biosynthetic process"/>
    <property type="evidence" value="ECO:0007669"/>
    <property type="project" value="UniProtKB-UniRule"/>
</dbReference>
<dbReference type="GO" id="GO:0005524">
    <property type="term" value="F:ATP binding"/>
    <property type="evidence" value="ECO:0007669"/>
    <property type="project" value="UniProtKB-UniRule"/>
</dbReference>
<feature type="active site" evidence="12">
    <location>
        <position position="1245"/>
    </location>
</feature>
<dbReference type="PANTHER" id="PTHR10099">
    <property type="entry name" value="PHOSPHORIBOSYLFORMYLGLYCINAMIDINE SYNTHASE"/>
    <property type="match status" value="1"/>
</dbReference>
<dbReference type="GO" id="GO:0005737">
    <property type="term" value="C:cytoplasm"/>
    <property type="evidence" value="ECO:0007669"/>
    <property type="project" value="UniProtKB-SubCell"/>
</dbReference>
<sequence>MALSILPGAESLSAFRAERLLASLRVHAPGLRALRCREFHLVEADDTSETDLRRLLGPGPAGFEPAALTLFVVPRVGTLSPWSSKATDIARVCGLAGVRRIEQGRVYGFEGIDSLPDAALAVLHDPMTESVLRDELALRHVFDGQTRRALRTVDVQTGGRDALVAANRDWGLALSDDEIDYLVDYSREAGRNLSDAELMMFAQVNSEHCRHKIFNAEFTVDGETQPHSLFQMIKMTYAAAPQGVLSAYKDNASVIEGHTAMRWFAESDQIWRAHDEPVHMLMKVETHNHPTGISPHPGAATGAGGEIRDEAATGLGGKPKAGLAGFSVANLRIPGLEQPWEAPLATPPRMASALQIMLDGPIGAAAYNNEFGRPNLNGYFRTYEAVTPDGRNRGYHKPIMIAGGYGNIRAEHVQKREVVEGAKLIVLGGPAMLIGLGGGAASSMATGASSAELDFASVQRANPELERRCQEVVDACWALGERNPILSIHDVGAGGISNALPELVHADDRGGHFQLRDVQAADPALSPMEIWCNESQERYVIAIRAEDVAAFAAICARERCPYAVVGVATAAQQLIVEDVLSGNNTVDMPMPVLLGKAPRMKRESRRATTRFAALETDDIDLADAARRVLQLPAVASKQFLITIGDRTVGGLTVRDQMVGPWQVPVADCAVTATGFEATTGEAMAMGERTPLALLDAPASGRMAVAEAILNIAAARIARLSDIRMSANWMAACGQHDEDARLFDTVKAIGAELCPALGIAIPVGKDSLSMKSVWPDADGRLQTQTAPLSLIITAFAPVADVRASLTPQLKTDVGGATRLVLVDLGAGRNRLGGSALAQVYGAVGDVAPDLDDARRLRVAFEQIQQLNADGKLLAYHDRSDGGLLATLAEMAFAGHCGLDITLDGLSGNAASALFNEELGFVAQLHAGDAPRIVAALREAGLSAHDIGVVTDADRLRFMHEGRTVLEAARSQWHHLWAETSHRIAALRDNPDCANEEFAALADATDPGLQLQLTFKPGAAPQIARRPKVAILREQGVNGQYEMAYAFAAAGFESVDVHMSDVLEGRVKLADFAGLVACGGFSYGDVLGAGQGWAKTILFNERGRSEFQQFLASPERFALGVCNGCQMFAALKDIVPGAEHWPAFRRNRSEQFEARWSQVELLESKSLFFAGMAGSKLPIAVAHGEGRAEFTDAADLGALQSAGQVAMRYVTTRGEVADTYPANPNGSPAGLSSVCNADGRVTILMPHPERTIAGTSGSWWPQNFAAGSGLGKTPWFQMFVNARKFAN</sequence>
<feature type="domain" description="PurM-like C-terminal" evidence="13">
    <location>
        <begin position="825"/>
        <end position="957"/>
    </location>
</feature>
<evidence type="ECO:0000256" key="12">
    <source>
        <dbReference type="HAMAP-Rule" id="MF_00419"/>
    </source>
</evidence>
<evidence type="ECO:0000256" key="6">
    <source>
        <dbReference type="ARBA" id="ARBA00022741"/>
    </source>
</evidence>
<evidence type="ECO:0000256" key="7">
    <source>
        <dbReference type="ARBA" id="ARBA00022755"/>
    </source>
</evidence>
<keyword evidence="18" id="KW-1185">Reference proteome</keyword>
<dbReference type="Pfam" id="PF02769">
    <property type="entry name" value="AIRS_C"/>
    <property type="match status" value="2"/>
</dbReference>
<keyword evidence="8 12" id="KW-0067">ATP-binding</keyword>
<dbReference type="InterPro" id="IPR010073">
    <property type="entry name" value="PurL_large"/>
</dbReference>
<dbReference type="SUPFAM" id="SSF109736">
    <property type="entry name" value="FGAM synthase PurL, linker domain"/>
    <property type="match status" value="1"/>
</dbReference>
<evidence type="ECO:0000259" key="13">
    <source>
        <dbReference type="Pfam" id="PF02769"/>
    </source>
</evidence>
<dbReference type="UniPathway" id="UPA00074">
    <property type="reaction ID" value="UER00128"/>
</dbReference>
<feature type="domain" description="FGAR-AT PurM N-terminal-like" evidence="16">
    <location>
        <begin position="636"/>
        <end position="796"/>
    </location>
</feature>
<evidence type="ECO:0000256" key="5">
    <source>
        <dbReference type="ARBA" id="ARBA00022723"/>
    </source>
</evidence>
<comment type="pathway">
    <text evidence="1 12">Purine metabolism; IMP biosynthesis via de novo pathway; 5-amino-1-(5-phospho-D-ribosyl)imidazole from N(2)-formyl-N(1)-(5-phospho-D-ribosyl)glycinamide: step 1/2.</text>
</comment>
<proteinExistence type="inferred from homology"/>
<feature type="binding site" evidence="12">
    <location>
        <position position="706"/>
    </location>
    <ligand>
        <name>Mg(2+)</name>
        <dbReference type="ChEBI" id="CHEBI:18420"/>
    </ligand>
</feature>
<feature type="binding site" evidence="12">
    <location>
        <begin position="298"/>
        <end position="309"/>
    </location>
    <ligand>
        <name>ATP</name>
        <dbReference type="ChEBI" id="CHEBI:30616"/>
    </ligand>
</feature>
<dbReference type="InterPro" id="IPR041609">
    <property type="entry name" value="PurL_linker"/>
</dbReference>
<dbReference type="Gene3D" id="3.30.1330.10">
    <property type="entry name" value="PurM-like, N-terminal domain"/>
    <property type="match status" value="2"/>
</dbReference>
<keyword evidence="6 12" id="KW-0547">Nucleotide-binding</keyword>
<dbReference type="InterPro" id="IPR055181">
    <property type="entry name" value="FGAR-AT_PurM_N-like"/>
</dbReference>
<name>A0A6M2BY08_9GAMM</name>
<evidence type="ECO:0000256" key="11">
    <source>
        <dbReference type="ARBA" id="ARBA00052585"/>
    </source>
</evidence>
<dbReference type="FunFam" id="3.30.1330.10:FF:000005">
    <property type="entry name" value="Phosphoribosylformylglycinamidine synthase"/>
    <property type="match status" value="1"/>
</dbReference>
<dbReference type="NCBIfam" id="TIGR01735">
    <property type="entry name" value="FGAM_synt"/>
    <property type="match status" value="1"/>
</dbReference>
<dbReference type="Pfam" id="PF18072">
    <property type="entry name" value="FGAR-AT_linker"/>
    <property type="match status" value="1"/>
</dbReference>
<evidence type="ECO:0000256" key="1">
    <source>
        <dbReference type="ARBA" id="ARBA00004920"/>
    </source>
</evidence>
<evidence type="ECO:0000259" key="16">
    <source>
        <dbReference type="Pfam" id="PF22689"/>
    </source>
</evidence>
<keyword evidence="3 12" id="KW-0963">Cytoplasm</keyword>
<evidence type="ECO:0000313" key="18">
    <source>
        <dbReference type="Proteomes" id="UP000472676"/>
    </source>
</evidence>
<feature type="domain" description="PurM-like C-terminal" evidence="13">
    <location>
        <begin position="420"/>
        <end position="577"/>
    </location>
</feature>
<dbReference type="InterPro" id="IPR036676">
    <property type="entry name" value="PurM-like_C_sf"/>
</dbReference>
<evidence type="ECO:0000256" key="4">
    <source>
        <dbReference type="ARBA" id="ARBA00022598"/>
    </source>
</evidence>
<evidence type="ECO:0000256" key="2">
    <source>
        <dbReference type="ARBA" id="ARBA00008608"/>
    </source>
</evidence>
<comment type="caution">
    <text evidence="12">Lacks conserved residue(s) required for the propagation of feature annotation.</text>
</comment>
<dbReference type="GO" id="GO:0004642">
    <property type="term" value="F:phosphoribosylformylglycinamidine synthase activity"/>
    <property type="evidence" value="ECO:0007669"/>
    <property type="project" value="UniProtKB-UniRule"/>
</dbReference>
<dbReference type="CDD" id="cd02203">
    <property type="entry name" value="PurL_repeat1"/>
    <property type="match status" value="1"/>
</dbReference>
<dbReference type="Pfam" id="PF13507">
    <property type="entry name" value="GATase_5"/>
    <property type="match status" value="1"/>
</dbReference>
<organism evidence="17 18">
    <name type="scientific">Solimonas terrae</name>
    <dbReference type="NCBI Taxonomy" id="1396819"/>
    <lineage>
        <taxon>Bacteria</taxon>
        <taxon>Pseudomonadati</taxon>
        <taxon>Pseudomonadota</taxon>
        <taxon>Gammaproteobacteria</taxon>
        <taxon>Nevskiales</taxon>
        <taxon>Nevskiaceae</taxon>
        <taxon>Solimonas</taxon>
    </lineage>
</organism>
<evidence type="ECO:0000259" key="15">
    <source>
        <dbReference type="Pfam" id="PF18076"/>
    </source>
</evidence>
<dbReference type="InterPro" id="IPR036921">
    <property type="entry name" value="PurM-like_N_sf"/>
</dbReference>
<keyword evidence="9 12" id="KW-0460">Magnesium</keyword>
<dbReference type="Proteomes" id="UP000472676">
    <property type="component" value="Unassembled WGS sequence"/>
</dbReference>
<dbReference type="SMART" id="SM01211">
    <property type="entry name" value="GATase_5"/>
    <property type="match status" value="1"/>
</dbReference>
<dbReference type="Gene3D" id="3.40.50.880">
    <property type="match status" value="1"/>
</dbReference>
<feature type="binding site" evidence="12">
    <location>
        <position position="667"/>
    </location>
    <ligand>
        <name>Mg(2+)</name>
        <dbReference type="ChEBI" id="CHEBI:18420"/>
    </ligand>
</feature>
<gene>
    <name evidence="12 17" type="primary">purL</name>
    <name evidence="17" type="synonym">purI</name>
    <name evidence="17" type="ORF">G7Y85_18185</name>
</gene>
<dbReference type="Gene3D" id="3.90.650.10">
    <property type="entry name" value="PurM-like C-terminal domain"/>
    <property type="match status" value="2"/>
</dbReference>
<protein>
    <recommendedName>
        <fullName evidence="12">Phosphoribosylformylglycinamidine synthase</fullName>
        <shortName evidence="12">FGAM synthase</shortName>
        <shortName evidence="12">FGAMS</shortName>
        <ecNumber evidence="12">6.3.5.3</ecNumber>
    </recommendedName>
    <alternativeName>
        <fullName evidence="12">Formylglycinamide ribonucleotide amidotransferase</fullName>
        <shortName evidence="12">FGAR amidotransferase</shortName>
        <shortName evidence="12">FGAR-AT</shortName>
    </alternativeName>
</protein>
<dbReference type="SUPFAM" id="SSF55326">
    <property type="entry name" value="PurM N-terminal domain-like"/>
    <property type="match status" value="2"/>
</dbReference>
<dbReference type="CDD" id="cd02204">
    <property type="entry name" value="PurL_repeat2"/>
    <property type="match status" value="1"/>
</dbReference>
<dbReference type="FunFam" id="3.90.650.10:FF:000002">
    <property type="entry name" value="Phosphoribosylformylglycinamidine synthase"/>
    <property type="match status" value="1"/>
</dbReference>
<dbReference type="Pfam" id="PF18076">
    <property type="entry name" value="FGAR-AT_N"/>
    <property type="match status" value="1"/>
</dbReference>
<dbReference type="HAMAP" id="MF_00419">
    <property type="entry name" value="PurL_1"/>
    <property type="match status" value="1"/>
</dbReference>
<comment type="catalytic activity">
    <reaction evidence="11 12">
        <text>N(2)-formyl-N(1)-(5-phospho-beta-D-ribosyl)glycinamide + L-glutamine + ATP + H2O = 2-formamido-N(1)-(5-O-phospho-beta-D-ribosyl)acetamidine + L-glutamate + ADP + phosphate + H(+)</text>
        <dbReference type="Rhea" id="RHEA:17129"/>
        <dbReference type="ChEBI" id="CHEBI:15377"/>
        <dbReference type="ChEBI" id="CHEBI:15378"/>
        <dbReference type="ChEBI" id="CHEBI:29985"/>
        <dbReference type="ChEBI" id="CHEBI:30616"/>
        <dbReference type="ChEBI" id="CHEBI:43474"/>
        <dbReference type="ChEBI" id="CHEBI:58359"/>
        <dbReference type="ChEBI" id="CHEBI:147286"/>
        <dbReference type="ChEBI" id="CHEBI:147287"/>
        <dbReference type="ChEBI" id="CHEBI:456216"/>
        <dbReference type="EC" id="6.3.5.3"/>
    </reaction>
</comment>
<feature type="domain" description="Phosphoribosylformylglycinamidine synthase N-terminal" evidence="15">
    <location>
        <begin position="45"/>
        <end position="142"/>
    </location>
</feature>
<dbReference type="NCBIfam" id="NF003672">
    <property type="entry name" value="PRK05297.1"/>
    <property type="match status" value="1"/>
</dbReference>
<keyword evidence="10 12" id="KW-0315">Glutamine amidotransferase</keyword>
<feature type="binding site" evidence="12">
    <location>
        <position position="710"/>
    </location>
    <ligand>
        <name>Mg(2+)</name>
        <dbReference type="ChEBI" id="CHEBI:18420"/>
    </ligand>
</feature>
<dbReference type="Pfam" id="PF22689">
    <property type="entry name" value="FGAR-AT_PurM_N-like"/>
    <property type="match status" value="1"/>
</dbReference>
<evidence type="ECO:0000256" key="8">
    <source>
        <dbReference type="ARBA" id="ARBA00022840"/>
    </source>
</evidence>
<evidence type="ECO:0000256" key="3">
    <source>
        <dbReference type="ARBA" id="ARBA00022490"/>
    </source>
</evidence>
<accession>A0A6M2BY08</accession>
<feature type="binding site" evidence="12">
    <location>
        <position position="876"/>
    </location>
    <ligand>
        <name>Mg(2+)</name>
        <dbReference type="ChEBI" id="CHEBI:18420"/>
    </ligand>
</feature>
<dbReference type="SUPFAM" id="SSF56042">
    <property type="entry name" value="PurM C-terminal domain-like"/>
    <property type="match status" value="2"/>
</dbReference>
<dbReference type="PROSITE" id="PS51273">
    <property type="entry name" value="GATASE_TYPE_1"/>
    <property type="match status" value="1"/>
</dbReference>
<comment type="subcellular location">
    <subcellularLocation>
        <location evidence="12">Cytoplasm</location>
    </subcellularLocation>
</comment>
<feature type="active site" evidence="12">
    <location>
        <position position="1247"/>
    </location>
</feature>
<evidence type="ECO:0000259" key="14">
    <source>
        <dbReference type="Pfam" id="PF18072"/>
    </source>
</evidence>
<dbReference type="FunFam" id="3.40.50.880:FF:000008">
    <property type="entry name" value="Phosphoribosylformylglycinamidine synthase"/>
    <property type="match status" value="1"/>
</dbReference>
<keyword evidence="4 12" id="KW-0436">Ligase</keyword>
<dbReference type="InterPro" id="IPR010918">
    <property type="entry name" value="PurM-like_C_dom"/>
</dbReference>
<comment type="subunit">
    <text evidence="12">Monomer.</text>
</comment>
<feature type="binding site" evidence="12">
    <location>
        <position position="666"/>
    </location>
    <ligand>
        <name>ATP</name>
        <dbReference type="ChEBI" id="CHEBI:30616"/>
    </ligand>
</feature>
<dbReference type="InterPro" id="IPR029062">
    <property type="entry name" value="Class_I_gatase-like"/>
</dbReference>
<evidence type="ECO:0000313" key="17">
    <source>
        <dbReference type="EMBL" id="NGY06707.1"/>
    </source>
</evidence>
<dbReference type="EC" id="6.3.5.3" evidence="12"/>
<dbReference type="CDD" id="cd01740">
    <property type="entry name" value="GATase1_FGAR_AT"/>
    <property type="match status" value="1"/>
</dbReference>
<evidence type="ECO:0000256" key="9">
    <source>
        <dbReference type="ARBA" id="ARBA00022842"/>
    </source>
</evidence>
<feature type="binding site" evidence="12">
    <location>
        <position position="878"/>
    </location>
    <ligand>
        <name>ATP</name>
        <dbReference type="ChEBI" id="CHEBI:30616"/>
    </ligand>
</feature>
<dbReference type="EMBL" id="JAAMOW010000010">
    <property type="protein sequence ID" value="NGY06707.1"/>
    <property type="molecule type" value="Genomic_DNA"/>
</dbReference>
<keyword evidence="5 12" id="KW-0479">Metal-binding</keyword>
<dbReference type="InterPro" id="IPR040707">
    <property type="entry name" value="FGAR-AT_N"/>
</dbReference>
<dbReference type="SUPFAM" id="SSF82697">
    <property type="entry name" value="PurS-like"/>
    <property type="match status" value="1"/>
</dbReference>